<evidence type="ECO:0000313" key="5">
    <source>
        <dbReference type="Proteomes" id="UP000006174"/>
    </source>
</evidence>
<evidence type="ECO:0000259" key="3">
    <source>
        <dbReference type="PROSITE" id="PS50158"/>
    </source>
</evidence>
<accession>I2FWP0</accession>
<keyword evidence="1" id="KW-0863">Zinc-finger</keyword>
<evidence type="ECO:0000256" key="1">
    <source>
        <dbReference type="PROSITE-ProRule" id="PRU00047"/>
    </source>
</evidence>
<dbReference type="PANTHER" id="PTHR42648:SF18">
    <property type="entry name" value="RETROTRANSPOSON, UNCLASSIFIED-LIKE PROTEIN"/>
    <property type="match status" value="1"/>
</dbReference>
<dbReference type="InterPro" id="IPR039537">
    <property type="entry name" value="Retrotran_Ty1/copia-like"/>
</dbReference>
<protein>
    <recommendedName>
        <fullName evidence="3">CCHC-type domain-containing protein</fullName>
    </recommendedName>
</protein>
<feature type="domain" description="CCHC-type" evidence="3">
    <location>
        <begin position="296"/>
        <end position="311"/>
    </location>
</feature>
<keyword evidence="5" id="KW-1185">Reference proteome</keyword>
<proteinExistence type="predicted"/>
<dbReference type="AlphaFoldDB" id="I2FWP0"/>
<dbReference type="STRING" id="1128400.I2FWP0"/>
<comment type="caution">
    <text evidence="4">The sequence shown here is derived from an EMBL/GenBank/DDBJ whole genome shotgun (WGS) entry which is preliminary data.</text>
</comment>
<name>I2FWP0_USTHO</name>
<feature type="compositionally biased region" description="Polar residues" evidence="2">
    <location>
        <begin position="1"/>
        <end position="17"/>
    </location>
</feature>
<dbReference type="InterPro" id="IPR001878">
    <property type="entry name" value="Znf_CCHC"/>
</dbReference>
<organism evidence="4 5">
    <name type="scientific">Ustilago hordei</name>
    <name type="common">Barley covered smut fungus</name>
    <dbReference type="NCBI Taxonomy" id="120017"/>
    <lineage>
        <taxon>Eukaryota</taxon>
        <taxon>Fungi</taxon>
        <taxon>Dikarya</taxon>
        <taxon>Basidiomycota</taxon>
        <taxon>Ustilaginomycotina</taxon>
        <taxon>Ustilaginomycetes</taxon>
        <taxon>Ustilaginales</taxon>
        <taxon>Ustilaginaceae</taxon>
        <taxon>Ustilago</taxon>
    </lineage>
</organism>
<sequence>MPPQTCNSDTESSNLSDGPNKAKAPTMSQRQMLIGAETPLPYNSDDIDNNSDETHYNIDTISNLNPEMLKGMLIKLTKCNKAKDSDAYKKPSHHSNFHQRLLHTHDTLKEAPKLMTKNWYSWNPCFRAVLSNWPAAMKHLNGTVAPGDKNLYCKLKKDLTKMEKIAKSTLLNKVGKIHMFQANICKLIADINEHWAKAESMGHALPKILKVKMLIDQARYITPYHHCIITLEDTGMASSYEVLCAALCKQQDSMTAQTDHRAGNTRSAQANLAKGQVKNEEAYCHGKPGPDGVQHCYHCNAENHISRYCPKKAQEGMLATPPYPVGQAMLNVNSHEVPLNNVLHVPDANANLILVKALMNNGAHVIFDNQHATLALPDGTIVISDLNPQTRYYEFPELKHKALVVCTDERLSGLPEMFDDEAKAAKHSFTPDFMHKQCSHPGWNKARIIEKLYNIKLPGNECQDCVVRKSFKARMSKSNNACTKHLLELIHINLTTHLSTKTEFTCLLTLKEWIHYAKIQMGHKLKTLCLDNGGKWISAAAAGWQNEAGFWWQKTSAYTSEQNKYHAKCQQPSTLSHFYDRDPRKPFALLQTFGCLAWVNIPKAKCKKLDEPAIPAIFIGYDKEHKGWKFLAPSHNLLIFWSNSAHFLQDMSWNDCTDTTLIQDTDALHYKDMDDIKDLRYDKVDEHNEELQQPINNIYQPPLEPNTAFKNNIPIPRPTETIFEYLAVGIDNALETNPSTTPLD</sequence>
<dbReference type="HOGENOM" id="CLU_373474_0_0_1"/>
<dbReference type="SUPFAM" id="SSF53098">
    <property type="entry name" value="Ribonuclease H-like"/>
    <property type="match status" value="1"/>
</dbReference>
<evidence type="ECO:0000256" key="2">
    <source>
        <dbReference type="SAM" id="MobiDB-lite"/>
    </source>
</evidence>
<keyword evidence="1" id="KW-0479">Metal-binding</keyword>
<keyword evidence="1" id="KW-0862">Zinc</keyword>
<dbReference type="PROSITE" id="PS50158">
    <property type="entry name" value="ZF_CCHC"/>
    <property type="match status" value="1"/>
</dbReference>
<dbReference type="GO" id="GO:0008270">
    <property type="term" value="F:zinc ion binding"/>
    <property type="evidence" value="ECO:0007669"/>
    <property type="project" value="UniProtKB-KW"/>
</dbReference>
<reference evidence="4 5" key="1">
    <citation type="journal article" date="2012" name="Plant Cell">
        <title>Genome comparison of barley and maize smut fungi reveals targeted loss of RNA silencing components and species-specific presence of transposable elements.</title>
        <authorList>
            <person name="Laurie J.D."/>
            <person name="Ali S."/>
            <person name="Linning R."/>
            <person name="Mannhaupt G."/>
            <person name="Wong P."/>
            <person name="Gueldener U."/>
            <person name="Muensterkoetter M."/>
            <person name="Moore R."/>
            <person name="Kahmann R."/>
            <person name="Bakkeren G."/>
            <person name="Schirawski J."/>
        </authorList>
    </citation>
    <scope>NUCLEOTIDE SEQUENCE [LARGE SCALE GENOMIC DNA]</scope>
    <source>
        <strain evidence="5">Uh4875-4</strain>
    </source>
</reference>
<evidence type="ECO:0000313" key="4">
    <source>
        <dbReference type="EMBL" id="CCF51333.1"/>
    </source>
</evidence>
<dbReference type="PANTHER" id="PTHR42648">
    <property type="entry name" value="TRANSPOSASE, PUTATIVE-RELATED"/>
    <property type="match status" value="1"/>
</dbReference>
<feature type="region of interest" description="Disordered" evidence="2">
    <location>
        <begin position="1"/>
        <end position="27"/>
    </location>
</feature>
<dbReference type="Pfam" id="PF25597">
    <property type="entry name" value="SH3_retrovirus"/>
    <property type="match status" value="1"/>
</dbReference>
<dbReference type="Proteomes" id="UP000006174">
    <property type="component" value="Unassembled WGS sequence"/>
</dbReference>
<dbReference type="GO" id="GO:0003676">
    <property type="term" value="F:nucleic acid binding"/>
    <property type="evidence" value="ECO:0007669"/>
    <property type="project" value="InterPro"/>
</dbReference>
<dbReference type="EMBL" id="CAGI01000163">
    <property type="protein sequence ID" value="CCF51333.1"/>
    <property type="molecule type" value="Genomic_DNA"/>
</dbReference>
<gene>
    <name evidence="4" type="ORF">UHOR_05280</name>
</gene>
<dbReference type="eggNOG" id="KOG0017">
    <property type="taxonomic scope" value="Eukaryota"/>
</dbReference>
<dbReference type="InterPro" id="IPR012337">
    <property type="entry name" value="RNaseH-like_sf"/>
</dbReference>
<dbReference type="InterPro" id="IPR057670">
    <property type="entry name" value="SH3_retrovirus"/>
</dbReference>